<dbReference type="SUPFAM" id="SSF52540">
    <property type="entry name" value="P-loop containing nucleoside triphosphate hydrolases"/>
    <property type="match status" value="1"/>
</dbReference>
<sequence>MAVEAAPQSRGASIEIEHLDKYFGAVRAVDDVSLSIAAGEFIALLGPSGSGKSTILMSLAGFERPTGGRILIDGQDCTYLPPYKRNIGMVFQHYTLFPHLSVMDNVAFPLKMRGISKAERRRQAEAALETVRLAGYGQRMPKQLSGGQQQRVALARAIVYRPRVLLMDEPLSALDKNLREEMQLEIKRLHSELGLTVVFVTHDQSEALTMADRIAILKSGRLQQVSPARELYERPSNLFTASFIGEMNMLPAEWDGRTASLPGGGVMEVGAKSMIDPVGPGKSVLAIRPERLSIAAPDSAGSWPATVCDVIYAGAGTLVIAEMPGGTEVRVRLPSNAVGSLSRGEAIGLTCPPDAALLYSAEQAT</sequence>
<keyword evidence="7" id="KW-1185">Reference proteome</keyword>
<proteinExistence type="inferred from homology"/>
<keyword evidence="2" id="KW-0813">Transport</keyword>
<dbReference type="RefSeq" id="WP_188722496.1">
    <property type="nucleotide sequence ID" value="NZ_BMIF01000014.1"/>
</dbReference>
<dbReference type="GO" id="GO:0043190">
    <property type="term" value="C:ATP-binding cassette (ABC) transporter complex"/>
    <property type="evidence" value="ECO:0007669"/>
    <property type="project" value="InterPro"/>
</dbReference>
<organism evidence="6 7">
    <name type="scientific">Nitratireductor aestuarii</name>
    <dbReference type="NCBI Taxonomy" id="1735103"/>
    <lineage>
        <taxon>Bacteria</taxon>
        <taxon>Pseudomonadati</taxon>
        <taxon>Pseudomonadota</taxon>
        <taxon>Alphaproteobacteria</taxon>
        <taxon>Hyphomicrobiales</taxon>
        <taxon>Phyllobacteriaceae</taxon>
        <taxon>Nitratireductor</taxon>
    </lineage>
</organism>
<dbReference type="InterPro" id="IPR027417">
    <property type="entry name" value="P-loop_NTPase"/>
</dbReference>
<evidence type="ECO:0000259" key="5">
    <source>
        <dbReference type="PROSITE" id="PS50893"/>
    </source>
</evidence>
<dbReference type="PANTHER" id="PTHR42781">
    <property type="entry name" value="SPERMIDINE/PUTRESCINE IMPORT ATP-BINDING PROTEIN POTA"/>
    <property type="match status" value="1"/>
</dbReference>
<dbReference type="GO" id="GO:0015847">
    <property type="term" value="P:putrescine transport"/>
    <property type="evidence" value="ECO:0007669"/>
    <property type="project" value="UniProtKB-ARBA"/>
</dbReference>
<dbReference type="InterPro" id="IPR017871">
    <property type="entry name" value="ABC_transporter-like_CS"/>
</dbReference>
<keyword evidence="4" id="KW-0067">ATP-binding</keyword>
<dbReference type="GO" id="GO:0005524">
    <property type="term" value="F:ATP binding"/>
    <property type="evidence" value="ECO:0007669"/>
    <property type="project" value="UniProtKB-KW"/>
</dbReference>
<dbReference type="InterPro" id="IPR050093">
    <property type="entry name" value="ABC_SmlMolc_Importer"/>
</dbReference>
<dbReference type="PANTHER" id="PTHR42781:SF4">
    <property type="entry name" value="SPERMIDINE_PUTRESCINE IMPORT ATP-BINDING PROTEIN POTA"/>
    <property type="match status" value="1"/>
</dbReference>
<reference evidence="6" key="2">
    <citation type="submission" date="2020-09" db="EMBL/GenBank/DDBJ databases">
        <authorList>
            <person name="Sun Q."/>
            <person name="Zhou Y."/>
        </authorList>
    </citation>
    <scope>NUCLEOTIDE SEQUENCE</scope>
    <source>
        <strain evidence="6">CGMCC 1.15320</strain>
    </source>
</reference>
<dbReference type="FunFam" id="3.40.50.300:FF:000133">
    <property type="entry name" value="Spermidine/putrescine import ATP-binding protein PotA"/>
    <property type="match status" value="1"/>
</dbReference>
<keyword evidence="3" id="KW-0547">Nucleotide-binding</keyword>
<dbReference type="Proteomes" id="UP000636264">
    <property type="component" value="Unassembled WGS sequence"/>
</dbReference>
<dbReference type="GO" id="GO:0016887">
    <property type="term" value="F:ATP hydrolysis activity"/>
    <property type="evidence" value="ECO:0007669"/>
    <property type="project" value="InterPro"/>
</dbReference>
<dbReference type="Gene3D" id="2.40.50.100">
    <property type="match status" value="1"/>
</dbReference>
<evidence type="ECO:0000256" key="4">
    <source>
        <dbReference type="ARBA" id="ARBA00022840"/>
    </source>
</evidence>
<comment type="similarity">
    <text evidence="1">Belongs to the ABC transporter superfamily.</text>
</comment>
<accession>A0A916S0X3</accession>
<dbReference type="Pfam" id="PF00005">
    <property type="entry name" value="ABC_tran"/>
    <property type="match status" value="1"/>
</dbReference>
<dbReference type="PROSITE" id="PS00211">
    <property type="entry name" value="ABC_TRANSPORTER_1"/>
    <property type="match status" value="1"/>
</dbReference>
<dbReference type="SUPFAM" id="SSF50331">
    <property type="entry name" value="MOP-like"/>
    <property type="match status" value="1"/>
</dbReference>
<dbReference type="InterPro" id="IPR008995">
    <property type="entry name" value="Mo/tungstate-bd_C_term_dom"/>
</dbReference>
<evidence type="ECO:0000256" key="1">
    <source>
        <dbReference type="ARBA" id="ARBA00005417"/>
    </source>
</evidence>
<dbReference type="Pfam" id="PF08402">
    <property type="entry name" value="TOBE_2"/>
    <property type="match status" value="1"/>
</dbReference>
<dbReference type="SMART" id="SM00382">
    <property type="entry name" value="AAA"/>
    <property type="match status" value="1"/>
</dbReference>
<evidence type="ECO:0000256" key="2">
    <source>
        <dbReference type="ARBA" id="ARBA00022448"/>
    </source>
</evidence>
<dbReference type="AlphaFoldDB" id="A0A916S0X3"/>
<dbReference type="PROSITE" id="PS50893">
    <property type="entry name" value="ABC_TRANSPORTER_2"/>
    <property type="match status" value="1"/>
</dbReference>
<dbReference type="GO" id="GO:0022857">
    <property type="term" value="F:transmembrane transporter activity"/>
    <property type="evidence" value="ECO:0007669"/>
    <property type="project" value="InterPro"/>
</dbReference>
<protein>
    <submittedName>
        <fullName evidence="6">Polyamine-transporting ATPase</fullName>
    </submittedName>
</protein>
<dbReference type="InterPro" id="IPR013611">
    <property type="entry name" value="Transp-assoc_OB_typ2"/>
</dbReference>
<evidence type="ECO:0000256" key="3">
    <source>
        <dbReference type="ARBA" id="ARBA00022741"/>
    </source>
</evidence>
<dbReference type="InterPro" id="IPR003439">
    <property type="entry name" value="ABC_transporter-like_ATP-bd"/>
</dbReference>
<dbReference type="EMBL" id="BMIF01000014">
    <property type="protein sequence ID" value="GGA78685.1"/>
    <property type="molecule type" value="Genomic_DNA"/>
</dbReference>
<dbReference type="InterPro" id="IPR003593">
    <property type="entry name" value="AAA+_ATPase"/>
</dbReference>
<gene>
    <name evidence="6" type="ORF">GCM10011385_36030</name>
</gene>
<evidence type="ECO:0000313" key="6">
    <source>
        <dbReference type="EMBL" id="GGA78685.1"/>
    </source>
</evidence>
<feature type="domain" description="ABC transporter" evidence="5">
    <location>
        <begin position="14"/>
        <end position="244"/>
    </location>
</feature>
<name>A0A916S0X3_9HYPH</name>
<dbReference type="Gene3D" id="3.40.50.300">
    <property type="entry name" value="P-loop containing nucleotide triphosphate hydrolases"/>
    <property type="match status" value="1"/>
</dbReference>
<comment type="caution">
    <text evidence="6">The sequence shown here is derived from an EMBL/GenBank/DDBJ whole genome shotgun (WGS) entry which is preliminary data.</text>
</comment>
<reference evidence="6" key="1">
    <citation type="journal article" date="2014" name="Int. J. Syst. Evol. Microbiol.">
        <title>Complete genome sequence of Corynebacterium casei LMG S-19264T (=DSM 44701T), isolated from a smear-ripened cheese.</title>
        <authorList>
            <consortium name="US DOE Joint Genome Institute (JGI-PGF)"/>
            <person name="Walter F."/>
            <person name="Albersmeier A."/>
            <person name="Kalinowski J."/>
            <person name="Ruckert C."/>
        </authorList>
    </citation>
    <scope>NUCLEOTIDE SEQUENCE</scope>
    <source>
        <strain evidence="6">CGMCC 1.15320</strain>
    </source>
</reference>
<evidence type="ECO:0000313" key="7">
    <source>
        <dbReference type="Proteomes" id="UP000636264"/>
    </source>
</evidence>